<proteinExistence type="predicted"/>
<accession>A0A8T0AFU9</accession>
<dbReference type="PANTHER" id="PTHR36292:SF1">
    <property type="entry name" value="UPF0575 PROTEIN C19ORF67"/>
    <property type="match status" value="1"/>
</dbReference>
<dbReference type="Proteomes" id="UP000606274">
    <property type="component" value="Unassembled WGS sequence"/>
</dbReference>
<gene>
    <name evidence="1" type="ORF">HF521_012859</name>
</gene>
<comment type="caution">
    <text evidence="1">The sequence shown here is derived from an EMBL/GenBank/DDBJ whole genome shotgun (WGS) entry which is preliminary data.</text>
</comment>
<name>A0A8T0AFU9_SILME</name>
<keyword evidence="2" id="KW-1185">Reference proteome</keyword>
<dbReference type="InterPro" id="IPR021748">
    <property type="entry name" value="DUF3314"/>
</dbReference>
<dbReference type="PANTHER" id="PTHR36292">
    <property type="entry name" value="UPF0575 PROTEIN C19ORF67"/>
    <property type="match status" value="1"/>
</dbReference>
<sequence length="357" mass="40958">MAELERAAEGPIEKLPFKEDYNTDTLKKEADCNAVVPSVGEEADCMEAQLAFCSFPTDLKLLHNKLHLVEKQLQYLLSKVATYQNHLIYSGDHAQNEAFARVVPKVLEICQPYFDYMESAARNTVSGQSLPMHIRIQLLQFSQQLCIQLEQLVLTYASYGYLSLAETDPLGISQYYIGQCQVENIKMSIFRYCQPTPFLALTSNELYKRMRWNVKRMTGTVGEVEKSERRTEGIQEMKIGQEANREKGMEGNNIEYYFLCHVDIHLVEGEALREQTERKPGEKTVLRMWSIGKWVQIYPDPDSEDIIDWVLCTIPQGQYKPLVYLGEEEPTSCIATDCLLKVLLSQTDQSITQPLRQ</sequence>
<evidence type="ECO:0000313" key="1">
    <source>
        <dbReference type="EMBL" id="KAF7689506.1"/>
    </source>
</evidence>
<dbReference type="Pfam" id="PF11771">
    <property type="entry name" value="DUF3314"/>
    <property type="match status" value="1"/>
</dbReference>
<evidence type="ECO:0000313" key="2">
    <source>
        <dbReference type="Proteomes" id="UP000606274"/>
    </source>
</evidence>
<dbReference type="OrthoDB" id="9933945at2759"/>
<dbReference type="EMBL" id="JABFDY010000024">
    <property type="protein sequence ID" value="KAF7689506.1"/>
    <property type="molecule type" value="Genomic_DNA"/>
</dbReference>
<protein>
    <submittedName>
        <fullName evidence="1">Uncharacterized protein</fullName>
    </submittedName>
</protein>
<dbReference type="AlphaFoldDB" id="A0A8T0AFU9"/>
<organism evidence="1 2">
    <name type="scientific">Silurus meridionalis</name>
    <name type="common">Southern catfish</name>
    <name type="synonym">Silurus soldatovi meridionalis</name>
    <dbReference type="NCBI Taxonomy" id="175797"/>
    <lineage>
        <taxon>Eukaryota</taxon>
        <taxon>Metazoa</taxon>
        <taxon>Chordata</taxon>
        <taxon>Craniata</taxon>
        <taxon>Vertebrata</taxon>
        <taxon>Euteleostomi</taxon>
        <taxon>Actinopterygii</taxon>
        <taxon>Neopterygii</taxon>
        <taxon>Teleostei</taxon>
        <taxon>Ostariophysi</taxon>
        <taxon>Siluriformes</taxon>
        <taxon>Siluridae</taxon>
        <taxon>Silurus</taxon>
    </lineage>
</organism>
<reference evidence="1" key="1">
    <citation type="submission" date="2020-08" db="EMBL/GenBank/DDBJ databases">
        <title>Chromosome-level assembly of Southern catfish (Silurus meridionalis) provides insights into visual adaptation to the nocturnal and benthic lifestyles.</title>
        <authorList>
            <person name="Zhang Y."/>
            <person name="Wang D."/>
            <person name="Peng Z."/>
        </authorList>
    </citation>
    <scope>NUCLEOTIDE SEQUENCE</scope>
    <source>
        <strain evidence="1">SWU-2019-XX</strain>
        <tissue evidence="1">Muscle</tissue>
    </source>
</reference>